<dbReference type="EMBL" id="RBNJ01001102">
    <property type="protein sequence ID" value="RUS33565.1"/>
    <property type="molecule type" value="Genomic_DNA"/>
</dbReference>
<comment type="caution">
    <text evidence="1">The sequence shown here is derived from an EMBL/GenBank/DDBJ whole genome shotgun (WGS) entry which is preliminary data.</text>
</comment>
<dbReference type="Gene3D" id="3.40.50.300">
    <property type="entry name" value="P-loop containing nucleotide triphosphate hydrolases"/>
    <property type="match status" value="1"/>
</dbReference>
<dbReference type="Proteomes" id="UP000274822">
    <property type="component" value="Unassembled WGS sequence"/>
</dbReference>
<protein>
    <submittedName>
        <fullName evidence="1">Uncharacterized protein</fullName>
    </submittedName>
</protein>
<accession>A0A433QV07</accession>
<proteinExistence type="predicted"/>
<evidence type="ECO:0000313" key="2">
    <source>
        <dbReference type="Proteomes" id="UP000274822"/>
    </source>
</evidence>
<organism evidence="1 2">
    <name type="scientific">Jimgerdemannia flammicorona</name>
    <dbReference type="NCBI Taxonomy" id="994334"/>
    <lineage>
        <taxon>Eukaryota</taxon>
        <taxon>Fungi</taxon>
        <taxon>Fungi incertae sedis</taxon>
        <taxon>Mucoromycota</taxon>
        <taxon>Mucoromycotina</taxon>
        <taxon>Endogonomycetes</taxon>
        <taxon>Endogonales</taxon>
        <taxon>Endogonaceae</taxon>
        <taxon>Jimgerdemannia</taxon>
    </lineage>
</organism>
<evidence type="ECO:0000313" key="1">
    <source>
        <dbReference type="EMBL" id="RUS33565.1"/>
    </source>
</evidence>
<keyword evidence="2" id="KW-1185">Reference proteome</keyword>
<gene>
    <name evidence="1" type="ORF">BC938DRAFT_471102</name>
</gene>
<dbReference type="InterPro" id="IPR027417">
    <property type="entry name" value="P-loop_NTPase"/>
</dbReference>
<reference evidence="1 2" key="1">
    <citation type="journal article" date="2018" name="New Phytol.">
        <title>Phylogenomics of Endogonaceae and evolution of mycorrhizas within Mucoromycota.</title>
        <authorList>
            <person name="Chang Y."/>
            <person name="Desiro A."/>
            <person name="Na H."/>
            <person name="Sandor L."/>
            <person name="Lipzen A."/>
            <person name="Clum A."/>
            <person name="Barry K."/>
            <person name="Grigoriev I.V."/>
            <person name="Martin F.M."/>
            <person name="Stajich J.E."/>
            <person name="Smith M.E."/>
            <person name="Bonito G."/>
            <person name="Spatafora J.W."/>
        </authorList>
    </citation>
    <scope>NUCLEOTIDE SEQUENCE [LARGE SCALE GENOMIC DNA]</scope>
    <source>
        <strain evidence="1 2">AD002</strain>
    </source>
</reference>
<dbReference type="SUPFAM" id="SSF52540">
    <property type="entry name" value="P-loop containing nucleoside triphosphate hydrolases"/>
    <property type="match status" value="1"/>
</dbReference>
<dbReference type="AlphaFoldDB" id="A0A433QV07"/>
<name>A0A433QV07_9FUNG</name>
<sequence>MITLRSGRILKRVPVRHPHRPKLRQVQAPLFSDDGYNVKDTTINDACYISPLRLTGLFDLWQTCKVLVVCGPPSSGKTVLAYKLIEHIGLQHDEESVIVRDQQQDTESRNGVQQLLARENQNNDNVAATHRCKLDRTPHNRRCGYPVWTGRAVLLVASTCGARTASANPTPVAT</sequence>